<proteinExistence type="predicted"/>
<dbReference type="KEGG" id="taer:GT409_03445"/>
<name>A0A6P1MBR8_9BACT</name>
<dbReference type="CDD" id="cd15482">
    <property type="entry name" value="Sialidase_non-viral"/>
    <property type="match status" value="1"/>
</dbReference>
<sequence>MTTAAADSLHRRSTVQWDSSTLRQVTSSGGYARLIRLQGGDLLCCYQSGGKSRVRRSSDGGFTWQSDVVAAELSFGVAANPELLQLSNGDVMLMINERPSDGVHAYAISVCFSQDEGRSWGPLRRIYEAGTTFENGCWEPASVQFPDGEIQIYFANEGPYADSAEQDVSMLSSVDGGQTWSDAVTVAFRSGHRDGMPVPLLLQDGQTAVMAIEDNGNGALKPAVLRTTVDARWSEGVIDGASERRAFAVDLDLTVYAGAPYLAQLANGVTLLSVQSDEDWSADRMVVYVGNDQAGDFGNRSVPFDLPDNTAGRWNSLFVKDDQTITAVSSVIQDGVQSIWMIDGQLVTGTLTNFYADFNEASDGSATESDLNAGTAIGSWSVSALEESFVNSGVVAWDQGCYTNTAHLAAAADRSAGVTFSYDILSKRAAAVLGGKASAIRVLDEDGKTIVNLSYTATSAESRLQVWDQANTNWLVLTSDLPAAHVPATAPETLVHVEVEMMGHGFVVSVDGETLTGIMPYNNSTGSLVRDIRFYGVHEDASGAWYDNISVVQNLALDYEGAYFYADFNVPAVGAVTNAAPLDVGTEVGSWVVEDAQESLIFNGAVGFDQGKYNLTANLASNAVVKDGVVFDADIRSKRDGVTKWNGIRIKNESGQNAVSLRWTGTADGVSGSLEYWDGVWVSLGNNTLMANDFWFASGLTDHLQVQMRETDYDILLNGTILLSNAAYENSITSVGSVQFFGINDFSGAWYDSIRVLKASITEIKPVDIAVSGAATVTLSWEAEAIGTYAVQTCTNLLSGSWSNLVEGLEGVDGMLSVTTTPTAASVCYRVVGE</sequence>
<dbReference type="Gene3D" id="2.120.10.10">
    <property type="match status" value="1"/>
</dbReference>
<dbReference type="RefSeq" id="WP_160626971.1">
    <property type="nucleotide sequence ID" value="NZ_CP047593.1"/>
</dbReference>
<dbReference type="InterPro" id="IPR036278">
    <property type="entry name" value="Sialidase_sf"/>
</dbReference>
<evidence type="ECO:0000313" key="2">
    <source>
        <dbReference type="Proteomes" id="UP000464954"/>
    </source>
</evidence>
<protein>
    <recommendedName>
        <fullName evidence="3">Exo-alpha-sialidase</fullName>
    </recommendedName>
</protein>
<evidence type="ECO:0000313" key="1">
    <source>
        <dbReference type="EMBL" id="QHI68545.1"/>
    </source>
</evidence>
<gene>
    <name evidence="1" type="ORF">GT409_03445</name>
</gene>
<reference evidence="1 2" key="1">
    <citation type="submission" date="2020-01" db="EMBL/GenBank/DDBJ databases">
        <title>Ponticoccus aerotolerans gen. nov., sp. nov., an anaerobic bacterium and proposal of Ponticoccusceae fam. nov., Ponticoccusles ord. nov. and Ponticoccuse classis nov. in the phylum Kiritimatiellaeota.</title>
        <authorList>
            <person name="Zhou L.Y."/>
            <person name="Du Z.J."/>
        </authorList>
    </citation>
    <scope>NUCLEOTIDE SEQUENCE [LARGE SCALE GENOMIC DNA]</scope>
    <source>
        <strain evidence="1 2">S-5007</strain>
    </source>
</reference>
<dbReference type="EMBL" id="CP047593">
    <property type="protein sequence ID" value="QHI68545.1"/>
    <property type="molecule type" value="Genomic_DNA"/>
</dbReference>
<evidence type="ECO:0008006" key="3">
    <source>
        <dbReference type="Google" id="ProtNLM"/>
    </source>
</evidence>
<dbReference type="PANTHER" id="PTHR38792">
    <property type="entry name" value="BNR/ASP-BOX REPEAT DOMAIN PROTEIN (AFU_ORTHOLOGUE AFUA_7G06430)-RELATED"/>
    <property type="match status" value="1"/>
</dbReference>
<organism evidence="1 2">
    <name type="scientific">Tichowtungia aerotolerans</name>
    <dbReference type="NCBI Taxonomy" id="2697043"/>
    <lineage>
        <taxon>Bacteria</taxon>
        <taxon>Pseudomonadati</taxon>
        <taxon>Kiritimatiellota</taxon>
        <taxon>Tichowtungiia</taxon>
        <taxon>Tichowtungiales</taxon>
        <taxon>Tichowtungiaceae</taxon>
        <taxon>Tichowtungia</taxon>
    </lineage>
</organism>
<dbReference type="Proteomes" id="UP000464954">
    <property type="component" value="Chromosome"/>
</dbReference>
<dbReference type="AlphaFoldDB" id="A0A6P1MBR8"/>
<dbReference type="SUPFAM" id="SSF50939">
    <property type="entry name" value="Sialidases"/>
    <property type="match status" value="1"/>
</dbReference>
<accession>A0A6P1MBR8</accession>
<dbReference type="PANTHER" id="PTHR38792:SF3">
    <property type="entry name" value="BNR_ASP-BOX REPEAT DOMAIN PROTEIN (AFU_ORTHOLOGUE AFUA_7G06430)-RELATED"/>
    <property type="match status" value="1"/>
</dbReference>
<keyword evidence="2" id="KW-1185">Reference proteome</keyword>